<keyword evidence="2 10" id="KW-1003">Cell membrane</keyword>
<keyword evidence="6 10" id="KW-1133">Transmembrane helix</keyword>
<evidence type="ECO:0000256" key="2">
    <source>
        <dbReference type="ARBA" id="ARBA00022475"/>
    </source>
</evidence>
<dbReference type="GeneID" id="129346502"/>
<evidence type="ECO:0000256" key="3">
    <source>
        <dbReference type="ARBA" id="ARBA00022606"/>
    </source>
</evidence>
<organism evidence="12 13">
    <name type="scientific">Eublepharis macularius</name>
    <name type="common">Leopard gecko</name>
    <name type="synonym">Cyrtodactylus macularius</name>
    <dbReference type="NCBI Taxonomy" id="481883"/>
    <lineage>
        <taxon>Eukaryota</taxon>
        <taxon>Metazoa</taxon>
        <taxon>Chordata</taxon>
        <taxon>Craniata</taxon>
        <taxon>Vertebrata</taxon>
        <taxon>Euteleostomi</taxon>
        <taxon>Lepidosauria</taxon>
        <taxon>Squamata</taxon>
        <taxon>Bifurcata</taxon>
        <taxon>Gekkota</taxon>
        <taxon>Eublepharidae</taxon>
        <taxon>Eublepharinae</taxon>
        <taxon>Eublepharis</taxon>
    </lineage>
</organism>
<dbReference type="InterPro" id="IPR000276">
    <property type="entry name" value="GPCR_Rhodpsn"/>
</dbReference>
<keyword evidence="4 9" id="KW-0812">Transmembrane</keyword>
<evidence type="ECO:0000256" key="10">
    <source>
        <dbReference type="RuleBase" id="RU363047"/>
    </source>
</evidence>
<dbReference type="Pfam" id="PF13853">
    <property type="entry name" value="7tm_4"/>
    <property type="match status" value="1"/>
</dbReference>
<evidence type="ECO:0000256" key="7">
    <source>
        <dbReference type="ARBA" id="ARBA00023136"/>
    </source>
</evidence>
<keyword evidence="3 10" id="KW-0716">Sensory transduction</keyword>
<dbReference type="GO" id="GO:0004930">
    <property type="term" value="F:G protein-coupled receptor activity"/>
    <property type="evidence" value="ECO:0007669"/>
    <property type="project" value="UniProtKB-KW"/>
</dbReference>
<name>A0AA97KMD2_EUBMA</name>
<evidence type="ECO:0000259" key="11">
    <source>
        <dbReference type="PROSITE" id="PS50262"/>
    </source>
</evidence>
<feature type="transmembrane region" description="Helical" evidence="10">
    <location>
        <begin position="60"/>
        <end position="83"/>
    </location>
</feature>
<evidence type="ECO:0000313" key="12">
    <source>
        <dbReference type="Proteomes" id="UP001190640"/>
    </source>
</evidence>
<evidence type="ECO:0000256" key="8">
    <source>
        <dbReference type="ARBA" id="ARBA00023224"/>
    </source>
</evidence>
<comment type="subcellular location">
    <subcellularLocation>
        <location evidence="1 10">Cell membrane</location>
        <topology evidence="1 10">Multi-pass membrane protein</topology>
    </subcellularLocation>
</comment>
<evidence type="ECO:0000256" key="1">
    <source>
        <dbReference type="ARBA" id="ARBA00004651"/>
    </source>
</evidence>
<feature type="transmembrane region" description="Helical" evidence="10">
    <location>
        <begin position="137"/>
        <end position="157"/>
    </location>
</feature>
<feature type="domain" description="G-protein coupled receptors family 1 profile" evidence="11">
    <location>
        <begin position="76"/>
        <end position="328"/>
    </location>
</feature>
<dbReference type="RefSeq" id="XP_054859823.1">
    <property type="nucleotide sequence ID" value="XM_055003848.1"/>
</dbReference>
<feature type="transmembrane region" description="Helical" evidence="10">
    <location>
        <begin position="235"/>
        <end position="259"/>
    </location>
</feature>
<dbReference type="PANTHER" id="PTHR26453">
    <property type="entry name" value="OLFACTORY RECEPTOR"/>
    <property type="match status" value="1"/>
</dbReference>
<dbReference type="Proteomes" id="UP001190640">
    <property type="component" value="Chromosome 19"/>
</dbReference>
<feature type="transmembrane region" description="Helical" evidence="10">
    <location>
        <begin position="280"/>
        <end position="298"/>
    </location>
</feature>
<dbReference type="PRINTS" id="PR00245">
    <property type="entry name" value="OLFACTORYR"/>
</dbReference>
<reference evidence="13" key="1">
    <citation type="submission" date="2025-08" db="UniProtKB">
        <authorList>
            <consortium name="RefSeq"/>
        </authorList>
    </citation>
    <scope>IDENTIFICATION</scope>
    <source>
        <tissue evidence="13">Blood</tissue>
    </source>
</reference>
<dbReference type="AlphaFoldDB" id="A0AA97KMD2"/>
<keyword evidence="8 9" id="KW-0807">Transducer</keyword>
<dbReference type="FunFam" id="1.20.1070.10:FF:000001">
    <property type="entry name" value="Olfactory receptor"/>
    <property type="match status" value="1"/>
</dbReference>
<proteinExistence type="inferred from homology"/>
<dbReference type="PROSITE" id="PS00237">
    <property type="entry name" value="G_PROTEIN_RECEP_F1_1"/>
    <property type="match status" value="1"/>
</dbReference>
<dbReference type="PROSITE" id="PS50262">
    <property type="entry name" value="G_PROTEIN_RECEP_F1_2"/>
    <property type="match status" value="1"/>
</dbReference>
<accession>A0AA97KMD2</accession>
<feature type="transmembrane region" description="Helical" evidence="10">
    <location>
        <begin position="95"/>
        <end position="117"/>
    </location>
</feature>
<dbReference type="GO" id="GO:0004984">
    <property type="term" value="F:olfactory receptor activity"/>
    <property type="evidence" value="ECO:0007669"/>
    <property type="project" value="InterPro"/>
</dbReference>
<dbReference type="GO" id="GO:0005886">
    <property type="term" value="C:plasma membrane"/>
    <property type="evidence" value="ECO:0007669"/>
    <property type="project" value="UniProtKB-SubCell"/>
</dbReference>
<dbReference type="PRINTS" id="PR00237">
    <property type="entry name" value="GPCRRHODOPSN"/>
</dbReference>
<feature type="transmembrane region" description="Helical" evidence="10">
    <location>
        <begin position="178"/>
        <end position="201"/>
    </location>
</feature>
<keyword evidence="5 10" id="KW-0552">Olfaction</keyword>
<keyword evidence="9" id="KW-0297">G-protein coupled receptor</keyword>
<dbReference type="InterPro" id="IPR000725">
    <property type="entry name" value="Olfact_rcpt"/>
</dbReference>
<dbReference type="Gene3D" id="1.20.1070.10">
    <property type="entry name" value="Rhodopsin 7-helix transmembrane proteins"/>
    <property type="match status" value="1"/>
</dbReference>
<evidence type="ECO:0000313" key="13">
    <source>
        <dbReference type="RefSeq" id="XP_054859823.1"/>
    </source>
</evidence>
<keyword evidence="7 10" id="KW-0472">Membrane</keyword>
<dbReference type="SUPFAM" id="SSF81321">
    <property type="entry name" value="Family A G protein-coupled receptor-like"/>
    <property type="match status" value="1"/>
</dbReference>
<sequence>MSPCVCIVVSYARIVATVLRVPSAKGKRKAFSTSNDAQENQTRISEFLLLGLSQVPETRFTLLVIFLVLYLLTLSGNILLALAVWKDTHLQTPMYIFLCTLALSETLVSFVVVPKMLRGLASPSGVSSISFPGCVAQMFFGSALASTNCFLLAAMGYDRSVAIRDPLRYVARMDGKTCIKLITVCSFGGFCVAAGMTAAIFHHPFSPGHNLIQHFYCDILPLLELACGETRTSEAALLFLCMLVLGFPLLLILLSYIYILKTVLRVSTHGSHRKAFSTCGAHLTVVVIHFGCASFMYLRPKTSYHLERDRLISVSYSVVTPLLNPMVYSLRNREVHAALKKTLGFKSAER</sequence>
<dbReference type="InterPro" id="IPR017452">
    <property type="entry name" value="GPCR_Rhodpsn_7TM"/>
</dbReference>
<protein>
    <recommendedName>
        <fullName evidence="10">Olfactory receptor</fullName>
    </recommendedName>
</protein>
<evidence type="ECO:0000256" key="6">
    <source>
        <dbReference type="ARBA" id="ARBA00022989"/>
    </source>
</evidence>
<evidence type="ECO:0000256" key="9">
    <source>
        <dbReference type="RuleBase" id="RU000688"/>
    </source>
</evidence>
<comment type="similarity">
    <text evidence="9">Belongs to the G-protein coupled receptor 1 family.</text>
</comment>
<dbReference type="KEGG" id="emc:129346502"/>
<gene>
    <name evidence="13" type="primary">LOC129346502</name>
</gene>
<keyword evidence="9" id="KW-0675">Receptor</keyword>
<evidence type="ECO:0000256" key="5">
    <source>
        <dbReference type="ARBA" id="ARBA00022725"/>
    </source>
</evidence>
<keyword evidence="12" id="KW-1185">Reference proteome</keyword>
<evidence type="ECO:0000256" key="4">
    <source>
        <dbReference type="ARBA" id="ARBA00022692"/>
    </source>
</evidence>